<dbReference type="EMBL" id="JAGTPW010000041">
    <property type="protein sequence ID" value="MBR8645562.1"/>
    <property type="molecule type" value="Genomic_DNA"/>
</dbReference>
<accession>A0A941FS17</accession>
<comment type="caution">
    <text evidence="2">The sequence shown here is derived from an EMBL/GenBank/DDBJ whole genome shotgun (WGS) entry which is preliminary data.</text>
</comment>
<dbReference type="Pfam" id="PF05504">
    <property type="entry name" value="Spore_GerAC"/>
    <property type="match status" value="1"/>
</dbReference>
<proteinExistence type="predicted"/>
<gene>
    <name evidence="2" type="ORF">KEH51_20250</name>
</gene>
<reference evidence="2" key="1">
    <citation type="submission" date="2021-04" db="EMBL/GenBank/DDBJ databases">
        <title>Whole genome sequencing of Enterococci isolates from hospitalized patients.</title>
        <authorList>
            <person name="Ogoti B.M."/>
            <person name="Onyambu F.G."/>
        </authorList>
    </citation>
    <scope>NUCLEOTIDE SEQUENCE</scope>
    <source>
        <strain evidence="2">242</strain>
    </source>
</reference>
<evidence type="ECO:0000259" key="1">
    <source>
        <dbReference type="Pfam" id="PF05504"/>
    </source>
</evidence>
<evidence type="ECO:0000313" key="3">
    <source>
        <dbReference type="Proteomes" id="UP000680045"/>
    </source>
</evidence>
<sequence length="115" mass="13393">MDGAFIIYYKVSQPWFSEKELSGLRWLTKRTNKTPVNITMNNQDIYASFSHPAHKVKPVLKDGKYKFDIEIDVSGKILGLDTQIDIDKIKRKFESQIKKEILSTFKIGLQRTRTL</sequence>
<evidence type="ECO:0000313" key="2">
    <source>
        <dbReference type="EMBL" id="MBR8645562.1"/>
    </source>
</evidence>
<name>A0A941FS17_9BACI</name>
<dbReference type="AlphaFoldDB" id="A0A941FS17"/>
<dbReference type="Gene3D" id="3.30.300.210">
    <property type="entry name" value="Nutrient germinant receptor protein C, domain 3"/>
    <property type="match status" value="1"/>
</dbReference>
<feature type="domain" description="Spore germination GerAC-like C-terminal" evidence="1">
    <location>
        <begin position="13"/>
        <end position="106"/>
    </location>
</feature>
<protein>
    <submittedName>
        <fullName evidence="2">Ger(X)C family spore germination C-terminal domain-containing protein</fullName>
    </submittedName>
</protein>
<dbReference type="Proteomes" id="UP000680045">
    <property type="component" value="Unassembled WGS sequence"/>
</dbReference>
<organism evidence="2 3">
    <name type="scientific">Peribacillus frigoritolerans</name>
    <dbReference type="NCBI Taxonomy" id="450367"/>
    <lineage>
        <taxon>Bacteria</taxon>
        <taxon>Bacillati</taxon>
        <taxon>Bacillota</taxon>
        <taxon>Bacilli</taxon>
        <taxon>Bacillales</taxon>
        <taxon>Bacillaceae</taxon>
        <taxon>Peribacillus</taxon>
    </lineage>
</organism>
<dbReference type="InterPro" id="IPR046953">
    <property type="entry name" value="Spore_GerAC-like_C"/>
</dbReference>
<dbReference type="InterPro" id="IPR038501">
    <property type="entry name" value="Spore_GerAC_C_sf"/>
</dbReference>